<dbReference type="PANTHER" id="PTHR24421:SF10">
    <property type="entry name" value="NITRATE_NITRITE SENSOR PROTEIN NARQ"/>
    <property type="match status" value="1"/>
</dbReference>
<comment type="catalytic activity">
    <reaction evidence="1">
        <text>ATP + protein L-histidine = ADP + protein N-phospho-L-histidine.</text>
        <dbReference type="EC" id="2.7.13.3"/>
    </reaction>
</comment>
<dbReference type="AlphaFoldDB" id="A0A7K0E126"/>
<dbReference type="GO" id="GO:0046983">
    <property type="term" value="F:protein dimerization activity"/>
    <property type="evidence" value="ECO:0007669"/>
    <property type="project" value="InterPro"/>
</dbReference>
<evidence type="ECO:0000256" key="5">
    <source>
        <dbReference type="ARBA" id="ARBA00022741"/>
    </source>
</evidence>
<feature type="transmembrane region" description="Helical" evidence="9">
    <location>
        <begin position="115"/>
        <end position="133"/>
    </location>
</feature>
<keyword evidence="3" id="KW-0597">Phosphoprotein</keyword>
<dbReference type="CDD" id="cd16917">
    <property type="entry name" value="HATPase_UhpB-NarQ-NarX-like"/>
    <property type="match status" value="1"/>
</dbReference>
<feature type="domain" description="Histidine kinase/HSP90-like ATPase" evidence="10">
    <location>
        <begin position="261"/>
        <end position="350"/>
    </location>
</feature>
<evidence type="ECO:0000256" key="7">
    <source>
        <dbReference type="ARBA" id="ARBA00022840"/>
    </source>
</evidence>
<evidence type="ECO:0000256" key="3">
    <source>
        <dbReference type="ARBA" id="ARBA00022553"/>
    </source>
</evidence>
<evidence type="ECO:0000256" key="6">
    <source>
        <dbReference type="ARBA" id="ARBA00022777"/>
    </source>
</evidence>
<evidence type="ECO:0000313" key="12">
    <source>
        <dbReference type="EMBL" id="MQY30814.1"/>
    </source>
</evidence>
<dbReference type="InterPro" id="IPR050482">
    <property type="entry name" value="Sensor_HK_TwoCompSys"/>
</dbReference>
<dbReference type="Gene3D" id="1.20.5.1930">
    <property type="match status" value="1"/>
</dbReference>
<evidence type="ECO:0000256" key="4">
    <source>
        <dbReference type="ARBA" id="ARBA00022679"/>
    </source>
</evidence>
<keyword evidence="5" id="KW-0547">Nucleotide-binding</keyword>
<dbReference type="Gene3D" id="3.30.565.10">
    <property type="entry name" value="Histidine kinase-like ATPase, C-terminal domain"/>
    <property type="match status" value="1"/>
</dbReference>
<protein>
    <recommendedName>
        <fullName evidence="2">histidine kinase</fullName>
        <ecNumber evidence="2">2.7.13.3</ecNumber>
    </recommendedName>
</protein>
<dbReference type="EC" id="2.7.13.3" evidence="2"/>
<reference evidence="12 13" key="1">
    <citation type="submission" date="2019-10" db="EMBL/GenBank/DDBJ databases">
        <title>Nocardia macrotermitis sp. nov. and Nocardia aurantia sp. nov., isolated from the gut of fungus growing-termite Macrotermes natalensis.</title>
        <authorList>
            <person name="Benndorf R."/>
            <person name="Schwitalla J."/>
            <person name="Martin K."/>
            <person name="De Beer W."/>
            <person name="Kaster A.-K."/>
            <person name="Vollmers J."/>
            <person name="Poulsen M."/>
            <person name="Beemelmanns C."/>
        </authorList>
    </citation>
    <scope>NUCLEOTIDE SEQUENCE [LARGE SCALE GENOMIC DNA]</scope>
    <source>
        <strain evidence="12 13">RB56</strain>
    </source>
</reference>
<dbReference type="GO" id="GO:0016020">
    <property type="term" value="C:membrane"/>
    <property type="evidence" value="ECO:0007669"/>
    <property type="project" value="InterPro"/>
</dbReference>
<evidence type="ECO:0000256" key="1">
    <source>
        <dbReference type="ARBA" id="ARBA00000085"/>
    </source>
</evidence>
<dbReference type="SUPFAM" id="SSF55874">
    <property type="entry name" value="ATPase domain of HSP90 chaperone/DNA topoisomerase II/histidine kinase"/>
    <property type="match status" value="1"/>
</dbReference>
<feature type="transmembrane region" description="Helical" evidence="9">
    <location>
        <begin position="18"/>
        <end position="36"/>
    </location>
</feature>
<keyword evidence="7" id="KW-0067">ATP-binding</keyword>
<gene>
    <name evidence="12" type="ORF">NRB56_64180</name>
</gene>
<feature type="transmembrane region" description="Helical" evidence="9">
    <location>
        <begin position="43"/>
        <end position="60"/>
    </location>
</feature>
<evidence type="ECO:0000256" key="2">
    <source>
        <dbReference type="ARBA" id="ARBA00012438"/>
    </source>
</evidence>
<sequence length="362" mass="37496">MAFSAALAIIEGVVRQDVPYRAIWVPVVVAMTLTLLWRRSRPVPMIIVAFAGSATVTVLLGGAQSHIDAAGAVLLLPYALYRWGSGRDIVLGSSVVAAGAGVGIVAAGLAGADAAAGLFVLVSAVALGSAFRYRARAKVREFEQVKLMERERLARDLHDTVAHHVSAIAIRAQAGLATEESTPGAAVDALRLIETEAALTLTEMRSIVRALRHDRPSDDENCFPTPGLADLARLAELAGDGPAVAVEIGGGVTDLPATVGTALHRMAQEAITNAMRHARNATRVEVRIDADDTEVRLLVRDDGDAGRALLAGPAGYGLIGMAERAGLLGGTCEAGPNPGRGWTVTAVLPRAGAALPRAGAAR</sequence>
<comment type="caution">
    <text evidence="12">The sequence shown here is derived from an EMBL/GenBank/DDBJ whole genome shotgun (WGS) entry which is preliminary data.</text>
</comment>
<dbReference type="PANTHER" id="PTHR24421">
    <property type="entry name" value="NITRATE/NITRITE SENSOR PROTEIN NARX-RELATED"/>
    <property type="match status" value="1"/>
</dbReference>
<dbReference type="GO" id="GO:0005524">
    <property type="term" value="F:ATP binding"/>
    <property type="evidence" value="ECO:0007669"/>
    <property type="project" value="UniProtKB-KW"/>
</dbReference>
<dbReference type="InterPro" id="IPR036890">
    <property type="entry name" value="HATPase_C_sf"/>
</dbReference>
<name>A0A7K0E126_9NOCA</name>
<evidence type="ECO:0000259" key="10">
    <source>
        <dbReference type="Pfam" id="PF02518"/>
    </source>
</evidence>
<keyword evidence="13" id="KW-1185">Reference proteome</keyword>
<proteinExistence type="predicted"/>
<dbReference type="Pfam" id="PF07730">
    <property type="entry name" value="HisKA_3"/>
    <property type="match status" value="1"/>
</dbReference>
<keyword evidence="9" id="KW-0812">Transmembrane</keyword>
<keyword evidence="9" id="KW-1133">Transmembrane helix</keyword>
<dbReference type="InterPro" id="IPR003594">
    <property type="entry name" value="HATPase_dom"/>
</dbReference>
<feature type="transmembrane region" description="Helical" evidence="9">
    <location>
        <begin position="66"/>
        <end position="83"/>
    </location>
</feature>
<dbReference type="GO" id="GO:0000155">
    <property type="term" value="F:phosphorelay sensor kinase activity"/>
    <property type="evidence" value="ECO:0007669"/>
    <property type="project" value="InterPro"/>
</dbReference>
<keyword evidence="9" id="KW-0472">Membrane</keyword>
<dbReference type="Pfam" id="PF02518">
    <property type="entry name" value="HATPase_c"/>
    <property type="match status" value="1"/>
</dbReference>
<dbReference type="EMBL" id="WEGI01000015">
    <property type="protein sequence ID" value="MQY30814.1"/>
    <property type="molecule type" value="Genomic_DNA"/>
</dbReference>
<keyword evidence="4" id="KW-0808">Transferase</keyword>
<feature type="domain" description="Signal transduction histidine kinase subgroup 3 dimerisation and phosphoacceptor" evidence="11">
    <location>
        <begin position="149"/>
        <end position="214"/>
    </location>
</feature>
<evidence type="ECO:0000259" key="11">
    <source>
        <dbReference type="Pfam" id="PF07730"/>
    </source>
</evidence>
<evidence type="ECO:0000313" key="13">
    <source>
        <dbReference type="Proteomes" id="UP000431401"/>
    </source>
</evidence>
<accession>A0A7K0E126</accession>
<keyword evidence="6" id="KW-0418">Kinase</keyword>
<keyword evidence="8" id="KW-0902">Two-component regulatory system</keyword>
<evidence type="ECO:0000256" key="9">
    <source>
        <dbReference type="SAM" id="Phobius"/>
    </source>
</evidence>
<evidence type="ECO:0000256" key="8">
    <source>
        <dbReference type="ARBA" id="ARBA00023012"/>
    </source>
</evidence>
<dbReference type="Proteomes" id="UP000431401">
    <property type="component" value="Unassembled WGS sequence"/>
</dbReference>
<feature type="transmembrane region" description="Helical" evidence="9">
    <location>
        <begin position="90"/>
        <end position="109"/>
    </location>
</feature>
<dbReference type="InterPro" id="IPR011712">
    <property type="entry name" value="Sig_transdc_His_kin_sub3_dim/P"/>
</dbReference>
<organism evidence="12 13">
    <name type="scientific">Nocardia aurantia</name>
    <dbReference type="NCBI Taxonomy" id="2585199"/>
    <lineage>
        <taxon>Bacteria</taxon>
        <taxon>Bacillati</taxon>
        <taxon>Actinomycetota</taxon>
        <taxon>Actinomycetes</taxon>
        <taxon>Mycobacteriales</taxon>
        <taxon>Nocardiaceae</taxon>
        <taxon>Nocardia</taxon>
    </lineage>
</organism>